<protein>
    <submittedName>
        <fullName evidence="2">Uncharacterized protein</fullName>
    </submittedName>
</protein>
<keyword evidence="3" id="KW-1185">Reference proteome</keyword>
<feature type="compositionally biased region" description="Basic and acidic residues" evidence="1">
    <location>
        <begin position="8"/>
        <end position="22"/>
    </location>
</feature>
<name>A0ABV7BSA4_9PROT</name>
<gene>
    <name evidence="2" type="ORF">ACFOD3_05665</name>
</gene>
<proteinExistence type="predicted"/>
<dbReference type="EMBL" id="JBHRSB010000001">
    <property type="protein sequence ID" value="MFC2999373.1"/>
    <property type="molecule type" value="Genomic_DNA"/>
</dbReference>
<reference evidence="3" key="1">
    <citation type="journal article" date="2019" name="Int. J. Syst. Evol. Microbiol.">
        <title>The Global Catalogue of Microorganisms (GCM) 10K type strain sequencing project: providing services to taxonomists for standard genome sequencing and annotation.</title>
        <authorList>
            <consortium name="The Broad Institute Genomics Platform"/>
            <consortium name="The Broad Institute Genome Sequencing Center for Infectious Disease"/>
            <person name="Wu L."/>
            <person name="Ma J."/>
        </authorList>
    </citation>
    <scope>NUCLEOTIDE SEQUENCE [LARGE SCALE GENOMIC DNA]</scope>
    <source>
        <strain evidence="3">CGMCC 1.16855</strain>
    </source>
</reference>
<feature type="compositionally biased region" description="Pro residues" evidence="1">
    <location>
        <begin position="36"/>
        <end position="45"/>
    </location>
</feature>
<dbReference type="Proteomes" id="UP001595420">
    <property type="component" value="Unassembled WGS sequence"/>
</dbReference>
<accession>A0ABV7BSA4</accession>
<sequence>MAKGQQRSNREAKKPKAAKKPEAAAASPFTREPTKKAPPPKPEKG</sequence>
<evidence type="ECO:0000256" key="1">
    <source>
        <dbReference type="SAM" id="MobiDB-lite"/>
    </source>
</evidence>
<feature type="region of interest" description="Disordered" evidence="1">
    <location>
        <begin position="1"/>
        <end position="45"/>
    </location>
</feature>
<evidence type="ECO:0000313" key="2">
    <source>
        <dbReference type="EMBL" id="MFC2999373.1"/>
    </source>
</evidence>
<comment type="caution">
    <text evidence="2">The sequence shown here is derived from an EMBL/GenBank/DDBJ whole genome shotgun (WGS) entry which is preliminary data.</text>
</comment>
<evidence type="ECO:0000313" key="3">
    <source>
        <dbReference type="Proteomes" id="UP001595420"/>
    </source>
</evidence>
<organism evidence="2 3">
    <name type="scientific">Falsiroseomonas tokyonensis</name>
    <dbReference type="NCBI Taxonomy" id="430521"/>
    <lineage>
        <taxon>Bacteria</taxon>
        <taxon>Pseudomonadati</taxon>
        <taxon>Pseudomonadota</taxon>
        <taxon>Alphaproteobacteria</taxon>
        <taxon>Acetobacterales</taxon>
        <taxon>Roseomonadaceae</taxon>
        <taxon>Falsiroseomonas</taxon>
    </lineage>
</organism>
<dbReference type="RefSeq" id="WP_216835272.1">
    <property type="nucleotide sequence ID" value="NZ_JAFNJS010000001.1"/>
</dbReference>